<feature type="transmembrane region" description="Helical" evidence="1">
    <location>
        <begin position="409"/>
        <end position="428"/>
    </location>
</feature>
<dbReference type="PANTHER" id="PTHR30092:SF0">
    <property type="entry name" value="INNER MEMBRANE PROTEIN CRED"/>
    <property type="match status" value="1"/>
</dbReference>
<comment type="caution">
    <text evidence="2">The sequence shown here is derived from an EMBL/GenBank/DDBJ whole genome shotgun (WGS) entry which is preliminary data.</text>
</comment>
<dbReference type="NCBIfam" id="NF008712">
    <property type="entry name" value="PRK11715.1-1"/>
    <property type="match status" value="1"/>
</dbReference>
<accession>A0A829YK01</accession>
<reference evidence="3" key="1">
    <citation type="submission" date="2020-01" db="EMBL/GenBank/DDBJ databases">
        <title>'Steroidobacter agaridevorans' sp. nov., agar-degrading bacteria isolated from rhizosphere soils.</title>
        <authorList>
            <person name="Ikenaga M."/>
            <person name="Kataoka M."/>
            <person name="Murouchi A."/>
            <person name="Katsuragi S."/>
            <person name="Sakai M."/>
        </authorList>
    </citation>
    <scope>NUCLEOTIDE SEQUENCE [LARGE SCALE GENOMIC DNA]</scope>
    <source>
        <strain evidence="3">YU21-B</strain>
    </source>
</reference>
<keyword evidence="1" id="KW-0472">Membrane</keyword>
<dbReference type="EMBL" id="BLJN01000006">
    <property type="protein sequence ID" value="GFE83519.1"/>
    <property type="molecule type" value="Genomic_DNA"/>
</dbReference>
<evidence type="ECO:0000256" key="1">
    <source>
        <dbReference type="SAM" id="Phobius"/>
    </source>
</evidence>
<protein>
    <submittedName>
        <fullName evidence="2">Cell envelope integrity protein CreD</fullName>
    </submittedName>
</protein>
<evidence type="ECO:0000313" key="3">
    <source>
        <dbReference type="Proteomes" id="UP000445000"/>
    </source>
</evidence>
<keyword evidence="1" id="KW-0812">Transmembrane</keyword>
<keyword evidence="3" id="KW-1185">Reference proteome</keyword>
<feature type="transmembrane region" description="Helical" evidence="1">
    <location>
        <begin position="303"/>
        <end position="321"/>
    </location>
</feature>
<dbReference type="Proteomes" id="UP000445000">
    <property type="component" value="Unassembled WGS sequence"/>
</dbReference>
<dbReference type="Pfam" id="PF06123">
    <property type="entry name" value="CreD"/>
    <property type="match status" value="1"/>
</dbReference>
<organism evidence="2 3">
    <name type="scientific">Steroidobacter agaridevorans</name>
    <dbReference type="NCBI Taxonomy" id="2695856"/>
    <lineage>
        <taxon>Bacteria</taxon>
        <taxon>Pseudomonadati</taxon>
        <taxon>Pseudomonadota</taxon>
        <taxon>Gammaproteobacteria</taxon>
        <taxon>Steroidobacterales</taxon>
        <taxon>Steroidobacteraceae</taxon>
        <taxon>Steroidobacter</taxon>
    </lineage>
</organism>
<name>A0A829YK01_9GAMM</name>
<dbReference type="GO" id="GO:0005886">
    <property type="term" value="C:plasma membrane"/>
    <property type="evidence" value="ECO:0007669"/>
    <property type="project" value="TreeGrafter"/>
</dbReference>
<evidence type="ECO:0000313" key="2">
    <source>
        <dbReference type="EMBL" id="GFE83519.1"/>
    </source>
</evidence>
<dbReference type="AlphaFoldDB" id="A0A829YK01"/>
<dbReference type="RefSeq" id="WP_161815130.1">
    <property type="nucleotide sequence ID" value="NZ_BLJN01000006.1"/>
</dbReference>
<feature type="transmembrane region" description="Helical" evidence="1">
    <location>
        <begin position="358"/>
        <end position="377"/>
    </location>
</feature>
<gene>
    <name evidence="2" type="primary">creD</name>
    <name evidence="2" type="ORF">GCM10011487_55190</name>
</gene>
<feature type="transmembrane region" description="Helical" evidence="1">
    <location>
        <begin position="333"/>
        <end position="352"/>
    </location>
</feature>
<dbReference type="PANTHER" id="PTHR30092">
    <property type="entry name" value="INNER MEMBRANE PROTEIN CRED"/>
    <property type="match status" value="1"/>
</dbReference>
<feature type="transmembrane region" description="Helical" evidence="1">
    <location>
        <begin position="384"/>
        <end position="403"/>
    </location>
</feature>
<sequence>MRIVESGSVTLKAALIGVIVLLLLVPLAMLKSVVTERAGLREQAYQRVAEGWGGELTVGGPMLIVPTERIVQIDGKERRVRNDVYLLPAKLSADLDVKLDPEPRYVGIYAVPVYLSTVRLQGEFDFTKLQPISPDFSLDSGTRILWSQSRLRLPLSSVGSLREIKQASFAGGQIKLGPPGPGMFPGIEAWVDLSQLYQTPGASFDFDAVIAGSRAVSVLPLGSVTSVKLSADWPHPSFQGSSLPVERNIADTGFEARWQVLELNRAYGEIWREGNVTEEMLSKSAVGVSLFQPVDIYQRGERAVKYAVLFIALTFLTFFAWEQVTRNRLHPLQYLLVGLALSMFYLLLIALSEHIAFAIAYVTAAAALVLLIGLYLAGALRSAWRGAIAGGAMSLVYGLLYVLVLSENYSLLLGSIILFAALAAVMLATRRVDWYRLRPEVPSQTEESYQ</sequence>
<dbReference type="PIRSF" id="PIRSF004548">
    <property type="entry name" value="CreD"/>
    <property type="match status" value="1"/>
</dbReference>
<keyword evidence="1" id="KW-1133">Transmembrane helix</keyword>
<proteinExistence type="predicted"/>
<dbReference type="InterPro" id="IPR010364">
    <property type="entry name" value="Uncharacterised_IM_CreD"/>
</dbReference>